<dbReference type="Proteomes" id="UP001500994">
    <property type="component" value="Unassembled WGS sequence"/>
</dbReference>
<keyword evidence="2" id="KW-1133">Transmembrane helix</keyword>
<feature type="region of interest" description="Disordered" evidence="1">
    <location>
        <begin position="180"/>
        <end position="258"/>
    </location>
</feature>
<evidence type="ECO:0000313" key="3">
    <source>
        <dbReference type="EMBL" id="GAA2663978.1"/>
    </source>
</evidence>
<name>A0ABN3S1X0_9ACTN</name>
<dbReference type="EMBL" id="BAAARK010000010">
    <property type="protein sequence ID" value="GAA2663978.1"/>
    <property type="molecule type" value="Genomic_DNA"/>
</dbReference>
<keyword evidence="4" id="KW-1185">Reference proteome</keyword>
<evidence type="ECO:0000256" key="1">
    <source>
        <dbReference type="SAM" id="MobiDB-lite"/>
    </source>
</evidence>
<keyword evidence="2" id="KW-0472">Membrane</keyword>
<feature type="transmembrane region" description="Helical" evidence="2">
    <location>
        <begin position="119"/>
        <end position="140"/>
    </location>
</feature>
<evidence type="ECO:0000256" key="2">
    <source>
        <dbReference type="SAM" id="Phobius"/>
    </source>
</evidence>
<keyword evidence="2" id="KW-0812">Transmembrane</keyword>
<sequence>MLADSTDTSVPPRRHSYQLLVFRRELCLRTPARPVIVQVTEVPFGGGRLTLTCAPGDPAIRTASGQDRARFLRSGESAPVSGCPARTRRKLPAVREIHGPPRNENGTGRRRTRWPFATAVRAAALAAAATATLAAALALVTSPPAAARPGLLHRPSGDNCAYAGTTPPVHLPTDFPVPPGWHIPCTTPTPPPRPTPTPAPPPPRSTAPRPHPTHAPTRATAPRPSPPAPPVRRAPPPPPPPPPPPTPQPARPLVRPAPARPFHYTAARHQPTHGRSVVTRTLLITTPAVLAGVALRPRSRSTSRSTGRSSS</sequence>
<dbReference type="PRINTS" id="PR01217">
    <property type="entry name" value="PRICHEXTENSN"/>
</dbReference>
<organism evidence="3 4">
    <name type="scientific">Streptomyces lunalinharesii</name>
    <dbReference type="NCBI Taxonomy" id="333384"/>
    <lineage>
        <taxon>Bacteria</taxon>
        <taxon>Bacillati</taxon>
        <taxon>Actinomycetota</taxon>
        <taxon>Actinomycetes</taxon>
        <taxon>Kitasatosporales</taxon>
        <taxon>Streptomycetaceae</taxon>
        <taxon>Streptomyces</taxon>
    </lineage>
</organism>
<proteinExistence type="predicted"/>
<feature type="compositionally biased region" description="Pro residues" evidence="1">
    <location>
        <begin position="223"/>
        <end position="250"/>
    </location>
</feature>
<protein>
    <submittedName>
        <fullName evidence="3">Uncharacterized protein</fullName>
    </submittedName>
</protein>
<evidence type="ECO:0000313" key="4">
    <source>
        <dbReference type="Proteomes" id="UP001500994"/>
    </source>
</evidence>
<gene>
    <name evidence="3" type="ORF">GCM10009864_35440</name>
</gene>
<accession>A0ABN3S1X0</accession>
<comment type="caution">
    <text evidence="3">The sequence shown here is derived from an EMBL/GenBank/DDBJ whole genome shotgun (WGS) entry which is preliminary data.</text>
</comment>
<reference evidence="3 4" key="1">
    <citation type="journal article" date="2019" name="Int. J. Syst. Evol. Microbiol.">
        <title>The Global Catalogue of Microorganisms (GCM) 10K type strain sequencing project: providing services to taxonomists for standard genome sequencing and annotation.</title>
        <authorList>
            <consortium name="The Broad Institute Genomics Platform"/>
            <consortium name="The Broad Institute Genome Sequencing Center for Infectious Disease"/>
            <person name="Wu L."/>
            <person name="Ma J."/>
        </authorList>
    </citation>
    <scope>NUCLEOTIDE SEQUENCE [LARGE SCALE GENOMIC DNA]</scope>
    <source>
        <strain evidence="3 4">JCM 16374</strain>
    </source>
</reference>
<feature type="compositionally biased region" description="Pro residues" evidence="1">
    <location>
        <begin position="180"/>
        <end position="205"/>
    </location>
</feature>